<comment type="caution">
    <text evidence="2">The sequence shown here is derived from an EMBL/GenBank/DDBJ whole genome shotgun (WGS) entry which is preliminary data.</text>
</comment>
<accession>A0ABD5NDG1</accession>
<proteinExistence type="predicted"/>
<reference evidence="2 3" key="1">
    <citation type="journal article" date="2019" name="Int. J. Syst. Evol. Microbiol.">
        <title>The Global Catalogue of Microorganisms (GCM) 10K type strain sequencing project: providing services to taxonomists for standard genome sequencing and annotation.</title>
        <authorList>
            <consortium name="The Broad Institute Genomics Platform"/>
            <consortium name="The Broad Institute Genome Sequencing Center for Infectious Disease"/>
            <person name="Wu L."/>
            <person name="Ma J."/>
        </authorList>
    </citation>
    <scope>NUCLEOTIDE SEQUENCE [LARGE SCALE GENOMIC DNA]</scope>
    <source>
        <strain evidence="2 3">CGMCC 1.12562</strain>
    </source>
</reference>
<name>A0ABD5NDG1_9EURY</name>
<evidence type="ECO:0008006" key="4">
    <source>
        <dbReference type="Google" id="ProtNLM"/>
    </source>
</evidence>
<evidence type="ECO:0000256" key="1">
    <source>
        <dbReference type="SAM" id="Phobius"/>
    </source>
</evidence>
<protein>
    <recommendedName>
        <fullName evidence="4">Lipoprotein</fullName>
    </recommendedName>
</protein>
<feature type="transmembrane region" description="Helical" evidence="1">
    <location>
        <begin position="12"/>
        <end position="40"/>
    </location>
</feature>
<dbReference type="Proteomes" id="UP001595660">
    <property type="component" value="Unassembled WGS sequence"/>
</dbReference>
<dbReference type="GeneID" id="69116971"/>
<dbReference type="EMBL" id="JBHRWN010000002">
    <property type="protein sequence ID" value="MFC3477106.1"/>
    <property type="molecule type" value="Genomic_DNA"/>
</dbReference>
<keyword evidence="1" id="KW-1133">Transmembrane helix</keyword>
<organism evidence="2 3">
    <name type="scientific">Halobacterium litoreum</name>
    <dbReference type="NCBI Taxonomy" id="2039234"/>
    <lineage>
        <taxon>Archaea</taxon>
        <taxon>Methanobacteriati</taxon>
        <taxon>Methanobacteriota</taxon>
        <taxon>Stenosarchaea group</taxon>
        <taxon>Halobacteria</taxon>
        <taxon>Halobacteriales</taxon>
        <taxon>Halobacteriaceae</taxon>
        <taxon>Halobacterium</taxon>
    </lineage>
</organism>
<feature type="transmembrane region" description="Helical" evidence="1">
    <location>
        <begin position="46"/>
        <end position="65"/>
    </location>
</feature>
<keyword evidence="1" id="KW-0472">Membrane</keyword>
<gene>
    <name evidence="2" type="ORF">ACFOKC_05150</name>
</gene>
<evidence type="ECO:0000313" key="3">
    <source>
        <dbReference type="Proteomes" id="UP001595660"/>
    </source>
</evidence>
<sequence>MTDETTRSRWTLLGFGGAASLCCIGATGAAAGGAATGVVATATSGLVQVAVTALTLALVAGALRLRRGGDACER</sequence>
<dbReference type="AlphaFoldDB" id="A0ABD5NDG1"/>
<dbReference type="RefSeq" id="WP_232571761.1">
    <property type="nucleotide sequence ID" value="NZ_CP089466.1"/>
</dbReference>
<keyword evidence="1" id="KW-0812">Transmembrane</keyword>
<evidence type="ECO:0000313" key="2">
    <source>
        <dbReference type="EMBL" id="MFC3477106.1"/>
    </source>
</evidence>
<keyword evidence="3" id="KW-1185">Reference proteome</keyword>